<dbReference type="EMBL" id="JAFBFC010000002">
    <property type="protein sequence ID" value="MBM7702343.1"/>
    <property type="molecule type" value="Genomic_DNA"/>
</dbReference>
<reference evidence="1 2" key="1">
    <citation type="submission" date="2021-01" db="EMBL/GenBank/DDBJ databases">
        <title>Genomic Encyclopedia of Type Strains, Phase IV (KMG-IV): sequencing the most valuable type-strain genomes for metagenomic binning, comparative biology and taxonomic classification.</title>
        <authorList>
            <person name="Goeker M."/>
        </authorList>
    </citation>
    <scope>NUCLEOTIDE SEQUENCE [LARGE SCALE GENOMIC DNA]</scope>
    <source>
        <strain evidence="1 2">DSM 104297</strain>
    </source>
</reference>
<dbReference type="Proteomes" id="UP000809829">
    <property type="component" value="Unassembled WGS sequence"/>
</dbReference>
<comment type="caution">
    <text evidence="1">The sequence shown here is derived from an EMBL/GenBank/DDBJ whole genome shotgun (WGS) entry which is preliminary data.</text>
</comment>
<dbReference type="RefSeq" id="WP_205185202.1">
    <property type="nucleotide sequence ID" value="NZ_JAFBFC010000002.1"/>
</dbReference>
<evidence type="ECO:0000313" key="2">
    <source>
        <dbReference type="Proteomes" id="UP000809829"/>
    </source>
</evidence>
<sequence length="49" mass="6073">MAEQRKRKEGFFTLIYHNERDRSIMHTVSFWCLKRGHDLFIDTYDFGYL</sequence>
<name>A0ABS2QSB3_9BACI</name>
<evidence type="ECO:0000313" key="1">
    <source>
        <dbReference type="EMBL" id="MBM7702343.1"/>
    </source>
</evidence>
<accession>A0ABS2QSB3</accession>
<protein>
    <submittedName>
        <fullName evidence="1">Uncharacterized protein</fullName>
    </submittedName>
</protein>
<keyword evidence="2" id="KW-1185">Reference proteome</keyword>
<proteinExistence type="predicted"/>
<organism evidence="1 2">
    <name type="scientific">Priestia iocasae</name>
    <dbReference type="NCBI Taxonomy" id="2291674"/>
    <lineage>
        <taxon>Bacteria</taxon>
        <taxon>Bacillati</taxon>
        <taxon>Bacillota</taxon>
        <taxon>Bacilli</taxon>
        <taxon>Bacillales</taxon>
        <taxon>Bacillaceae</taxon>
        <taxon>Priestia</taxon>
    </lineage>
</organism>
<gene>
    <name evidence="1" type="ORF">JOC83_001177</name>
</gene>